<dbReference type="InterPro" id="IPR050951">
    <property type="entry name" value="Retrovirus_Pol_polyprotein"/>
</dbReference>
<dbReference type="EC" id="2.7.7.49" evidence="1"/>
<evidence type="ECO:0000256" key="4">
    <source>
        <dbReference type="ARBA" id="ARBA00022695"/>
    </source>
</evidence>
<accession>A0A8J6LB40</accession>
<dbReference type="InterPro" id="IPR043502">
    <property type="entry name" value="DNA/RNA_pol_sf"/>
</dbReference>
<evidence type="ECO:0000256" key="8">
    <source>
        <dbReference type="ARBA" id="ARBA00022918"/>
    </source>
</evidence>
<dbReference type="GO" id="GO:0008233">
    <property type="term" value="F:peptidase activity"/>
    <property type="evidence" value="ECO:0007669"/>
    <property type="project" value="UniProtKB-KW"/>
</dbReference>
<dbReference type="InterPro" id="IPR041373">
    <property type="entry name" value="RT_RNaseH"/>
</dbReference>
<dbReference type="GO" id="GO:0004519">
    <property type="term" value="F:endonuclease activity"/>
    <property type="evidence" value="ECO:0007669"/>
    <property type="project" value="UniProtKB-KW"/>
</dbReference>
<dbReference type="FunFam" id="3.30.70.270:FF:000020">
    <property type="entry name" value="Transposon Tf2-6 polyprotein-like Protein"/>
    <property type="match status" value="1"/>
</dbReference>
<evidence type="ECO:0000313" key="12">
    <source>
        <dbReference type="EMBL" id="KAH0807277.1"/>
    </source>
</evidence>
<reference evidence="11" key="1">
    <citation type="journal article" date="2020" name="J Insects Food Feed">
        <title>The yellow mealworm (Tenebrio molitor) genome: a resource for the emerging insects as food and feed industry.</title>
        <authorList>
            <person name="Eriksson T."/>
            <person name="Andere A."/>
            <person name="Kelstrup H."/>
            <person name="Emery V."/>
            <person name="Picard C."/>
        </authorList>
    </citation>
    <scope>NUCLEOTIDE SEQUENCE</scope>
    <source>
        <strain evidence="11">Stoneville</strain>
        <tissue evidence="11">Whole head</tissue>
    </source>
</reference>
<dbReference type="PANTHER" id="PTHR37984:SF5">
    <property type="entry name" value="PROTEIN NYNRIN-LIKE"/>
    <property type="match status" value="1"/>
</dbReference>
<keyword evidence="3" id="KW-0808">Transferase</keyword>
<organism evidence="11 13">
    <name type="scientific">Tenebrio molitor</name>
    <name type="common">Yellow mealworm beetle</name>
    <dbReference type="NCBI Taxonomy" id="7067"/>
    <lineage>
        <taxon>Eukaryota</taxon>
        <taxon>Metazoa</taxon>
        <taxon>Ecdysozoa</taxon>
        <taxon>Arthropoda</taxon>
        <taxon>Hexapoda</taxon>
        <taxon>Insecta</taxon>
        <taxon>Pterygota</taxon>
        <taxon>Neoptera</taxon>
        <taxon>Endopterygota</taxon>
        <taxon>Coleoptera</taxon>
        <taxon>Polyphaga</taxon>
        <taxon>Cucujiformia</taxon>
        <taxon>Tenebrionidae</taxon>
        <taxon>Tenebrio</taxon>
    </lineage>
</organism>
<evidence type="ECO:0000256" key="7">
    <source>
        <dbReference type="ARBA" id="ARBA00022801"/>
    </source>
</evidence>
<dbReference type="Gene3D" id="3.30.70.270">
    <property type="match status" value="2"/>
</dbReference>
<evidence type="ECO:0000313" key="11">
    <source>
        <dbReference type="EMBL" id="KAH0807276.1"/>
    </source>
</evidence>
<dbReference type="GO" id="GO:0042575">
    <property type="term" value="C:DNA polymerase complex"/>
    <property type="evidence" value="ECO:0007669"/>
    <property type="project" value="UniProtKB-ARBA"/>
</dbReference>
<evidence type="ECO:0000313" key="13">
    <source>
        <dbReference type="Proteomes" id="UP000719412"/>
    </source>
</evidence>
<dbReference type="InterPro" id="IPR001584">
    <property type="entry name" value="Integrase_cat-core"/>
</dbReference>
<evidence type="ECO:0000256" key="6">
    <source>
        <dbReference type="ARBA" id="ARBA00022759"/>
    </source>
</evidence>
<protein>
    <recommendedName>
        <fullName evidence="1">RNA-directed DNA polymerase</fullName>
        <ecNumber evidence="1">2.7.7.49</ecNumber>
    </recommendedName>
</protein>
<dbReference type="Gene3D" id="1.10.340.70">
    <property type="match status" value="1"/>
</dbReference>
<evidence type="ECO:0000259" key="10">
    <source>
        <dbReference type="PROSITE" id="PS50994"/>
    </source>
</evidence>
<dbReference type="CDD" id="cd09274">
    <property type="entry name" value="RNase_HI_RT_Ty3"/>
    <property type="match status" value="1"/>
</dbReference>
<dbReference type="GO" id="GO:0006508">
    <property type="term" value="P:proteolysis"/>
    <property type="evidence" value="ECO:0007669"/>
    <property type="project" value="UniProtKB-KW"/>
</dbReference>
<dbReference type="AlphaFoldDB" id="A0A8J6LB40"/>
<comment type="caution">
    <text evidence="11">The sequence shown here is derived from an EMBL/GenBank/DDBJ whole genome shotgun (WGS) entry which is preliminary data.</text>
</comment>
<feature type="domain" description="Reverse transcriptase" evidence="9">
    <location>
        <begin position="1"/>
        <end position="166"/>
    </location>
</feature>
<reference evidence="11" key="2">
    <citation type="submission" date="2021-08" db="EMBL/GenBank/DDBJ databases">
        <authorList>
            <person name="Eriksson T."/>
        </authorList>
    </citation>
    <scope>NUCLEOTIDE SEQUENCE</scope>
    <source>
        <strain evidence="11">Stoneville</strain>
        <tissue evidence="11">Whole head</tissue>
    </source>
</reference>
<evidence type="ECO:0000256" key="2">
    <source>
        <dbReference type="ARBA" id="ARBA00022670"/>
    </source>
</evidence>
<dbReference type="FunFam" id="3.10.20.370:FF:000001">
    <property type="entry name" value="Retrovirus-related Pol polyprotein from transposon 17.6-like protein"/>
    <property type="match status" value="1"/>
</dbReference>
<evidence type="ECO:0000256" key="3">
    <source>
        <dbReference type="ARBA" id="ARBA00022679"/>
    </source>
</evidence>
<dbReference type="InterPro" id="IPR012337">
    <property type="entry name" value="RNaseH-like_sf"/>
</dbReference>
<dbReference type="PROSITE" id="PS50878">
    <property type="entry name" value="RT_POL"/>
    <property type="match status" value="1"/>
</dbReference>
<dbReference type="GO" id="GO:0003964">
    <property type="term" value="F:RNA-directed DNA polymerase activity"/>
    <property type="evidence" value="ECO:0007669"/>
    <property type="project" value="UniProtKB-KW"/>
</dbReference>
<dbReference type="GO" id="GO:0003676">
    <property type="term" value="F:nucleic acid binding"/>
    <property type="evidence" value="ECO:0007669"/>
    <property type="project" value="InterPro"/>
</dbReference>
<dbReference type="Gene3D" id="3.10.20.370">
    <property type="match status" value="1"/>
</dbReference>
<dbReference type="PANTHER" id="PTHR37984">
    <property type="entry name" value="PROTEIN CBG26694"/>
    <property type="match status" value="1"/>
</dbReference>
<keyword evidence="2" id="KW-0645">Protease</keyword>
<keyword evidence="5" id="KW-0540">Nuclease</keyword>
<keyword evidence="8" id="KW-0695">RNA-directed DNA polymerase</keyword>
<gene>
    <name evidence="12" type="ORF">GEV33_015514</name>
    <name evidence="11" type="ORF">GEV33_015515</name>
</gene>
<evidence type="ECO:0000259" key="9">
    <source>
        <dbReference type="PROSITE" id="PS50878"/>
    </source>
</evidence>
<dbReference type="EMBL" id="JABDTM020030869">
    <property type="protein sequence ID" value="KAH0807276.1"/>
    <property type="molecule type" value="Genomic_DNA"/>
</dbReference>
<dbReference type="InterPro" id="IPR000477">
    <property type="entry name" value="RT_dom"/>
</dbReference>
<dbReference type="PROSITE" id="PS50994">
    <property type="entry name" value="INTEGRASE"/>
    <property type="match status" value="1"/>
</dbReference>
<dbReference type="InterPro" id="IPR036397">
    <property type="entry name" value="RNaseH_sf"/>
</dbReference>
<dbReference type="Pfam" id="PF00078">
    <property type="entry name" value="RVT_1"/>
    <property type="match status" value="1"/>
</dbReference>
<dbReference type="InterPro" id="IPR041588">
    <property type="entry name" value="Integrase_H2C2"/>
</dbReference>
<proteinExistence type="predicted"/>
<keyword evidence="7" id="KW-0378">Hydrolase</keyword>
<dbReference type="Proteomes" id="UP000719412">
    <property type="component" value="Unassembled WGS sequence"/>
</dbReference>
<name>A0A8J6LB40_TENMO</name>
<dbReference type="EMBL" id="JABDTM020030868">
    <property type="protein sequence ID" value="KAH0807277.1"/>
    <property type="molecule type" value="Genomic_DNA"/>
</dbReference>
<evidence type="ECO:0000256" key="5">
    <source>
        <dbReference type="ARBA" id="ARBA00022722"/>
    </source>
</evidence>
<dbReference type="Pfam" id="PF00665">
    <property type="entry name" value="rve"/>
    <property type="match status" value="1"/>
</dbReference>
<sequence>MDAHRLVRDELLYEMRVRGLSDTKPKRDAYPLPYVNSILTRLHNARYFSSIDVKSAYWQIPLSEASKEITAFTVPGKGLFQFTRMPFGLHNAPATWQRFVDTVIGADLEPLVFVYLDDVIVATPDFHQHLDVLEKVLTRLTNAGLTMNREKCEFLKDELRYLGHIVDSRGVRTDPSKIECMLNYPRPTSVKELRRFVGLISWYRKFVRNFSTIVSPLTRLTRKNQRFCWSPEAEQAFLDIKNCLVTAPILASPDFSLPFVLQCDASQVGLGCVLAQTFPDGEKVIAYASRALSPLECKYSATELECLAVLYGIEKFRPYLEGIKFTVVTDHSSLLWLHKLQNPSGRLARWSLRLQGYSFDIVHRKGASNVVPDALSRAISAVDVPRQVTDQWYNSLRDGIMDHPHKYPRFCVRDWKIFYLPRSGVPSGHPDEDWKLVIPKELRQAALQENHDAATAGHFGYFKTQKRVTSLYYWPKMNADIARYIKKCDVCASQKPEQRPPHGRMGRRVVTKPWELVCTDLMGPFPLSKKGHRFILVVADCFTKFVFIVPLRSATSSALQENVERIFLTVGTPALMICDNGKQYVGKAFRKLVESYDCEITFNPNYHPQANPTERINRVVKTAIRSYLDNHSHRDWDLNLHKIAFAINTAVHEVTGFSTAYLTFGRKLYASGKLHKRLQPISVDAEISFGSRDALNEHLQDLANVCDRVKKRLDQAYVTSAKRYNLRTRPLTLREGQVVWKKNYVLSKGGEHFAAGLAPKFVKCIVRRQITPNVYELEDFVSRNSLGSWHVKDLKVANEPDQTA</sequence>
<keyword evidence="13" id="KW-1185">Reference proteome</keyword>
<dbReference type="FunFam" id="3.10.10.10:FF:000007">
    <property type="entry name" value="Retrovirus-related Pol polyprotein from transposon 17.6-like Protein"/>
    <property type="match status" value="1"/>
</dbReference>
<dbReference type="InterPro" id="IPR043128">
    <property type="entry name" value="Rev_trsase/Diguanyl_cyclase"/>
</dbReference>
<dbReference type="CDD" id="cd01647">
    <property type="entry name" value="RT_LTR"/>
    <property type="match status" value="1"/>
</dbReference>
<feature type="domain" description="Integrase catalytic" evidence="10">
    <location>
        <begin position="509"/>
        <end position="667"/>
    </location>
</feature>
<dbReference type="GO" id="GO:0015074">
    <property type="term" value="P:DNA integration"/>
    <property type="evidence" value="ECO:0007669"/>
    <property type="project" value="InterPro"/>
</dbReference>
<dbReference type="Pfam" id="PF17917">
    <property type="entry name" value="RT_RNaseH"/>
    <property type="match status" value="1"/>
</dbReference>
<evidence type="ECO:0000256" key="1">
    <source>
        <dbReference type="ARBA" id="ARBA00012493"/>
    </source>
</evidence>
<dbReference type="SUPFAM" id="SSF53098">
    <property type="entry name" value="Ribonuclease H-like"/>
    <property type="match status" value="1"/>
</dbReference>
<keyword evidence="4" id="KW-0548">Nucleotidyltransferase</keyword>
<keyword evidence="6" id="KW-0255">Endonuclease</keyword>
<dbReference type="Gene3D" id="3.30.420.10">
    <property type="entry name" value="Ribonuclease H-like superfamily/Ribonuclease H"/>
    <property type="match status" value="1"/>
</dbReference>
<dbReference type="FunFam" id="1.10.340.70:FF:000001">
    <property type="entry name" value="Retrovirus-related Pol polyprotein from transposon gypsy-like Protein"/>
    <property type="match status" value="1"/>
</dbReference>
<dbReference type="SUPFAM" id="SSF56672">
    <property type="entry name" value="DNA/RNA polymerases"/>
    <property type="match status" value="1"/>
</dbReference>
<dbReference type="Pfam" id="PF17921">
    <property type="entry name" value="Integrase_H2C2"/>
    <property type="match status" value="1"/>
</dbReference>